<dbReference type="EMBL" id="RBWU01000002">
    <property type="protein sequence ID" value="RKS77096.1"/>
    <property type="molecule type" value="Genomic_DNA"/>
</dbReference>
<evidence type="ECO:0000313" key="1">
    <source>
        <dbReference type="EMBL" id="RKS77096.1"/>
    </source>
</evidence>
<dbReference type="Proteomes" id="UP000274601">
    <property type="component" value="Unassembled WGS sequence"/>
</dbReference>
<dbReference type="AlphaFoldDB" id="A0A495QUA2"/>
<comment type="caution">
    <text evidence="1">The sequence shown here is derived from an EMBL/GenBank/DDBJ whole genome shotgun (WGS) entry which is preliminary data.</text>
</comment>
<sequence length="726" mass="80138">MNKEVKVNPAYAGGQLAKALVTAMDHEDSATRKRAEQRVRRWQSVISGMEDGSLDIGSRTPVKGLPAWVTPEVVRGGFATGNAAAGGPLADDERQLARRLGLADKNRRELFAHHLTDAGLRELHSRLDSGRYDIVLPEEAALLVVAWLLRAGDRNGALDVLEAIGPFADRLRFLPRPGKAPTDSSLVCRETVGQVRERLKARRPNTDVAKMNEALSVWNPFADELLAHWLRTVRDGRVLAEIPEGWREDGAELLARYTKLARKHGLCGKHRRPRENIAILRTSLENVLAGLPPSRLLQRSIDAMVAKRGTPGSAGHTALREEQAALAARPTHHALAQTVAARLADVPQDAGVPSVDAFVAPVVDGDVRTEVPEPVRRVVENVLEAPVSTLVERGVVPSAEVLAQLVPQLVASTTALSYPDSALRRLMAAVYRAFRNRRSLLLLNLEHQVRMSELPWVRAVERHRRRADEAARQNAHATLAQLGELTLSGFPGSVVPNPMVAEFDALARRAELRVPFVEELAADIFMGTFTPKFLIAAQLAGDLLEDSLYDRYYAVDYAAVRALRKGFDRLCRQRTEDVRGWSVAANGMVIEQAQILTTHNLAVLVDPIGVDPADGWDGLARQAFGVTCRLVRRVQGNRRPLRTVKDAAYAWRQTVFFLSLCGLKEQIAVVAWMQDELDRQPAHTVRRLDPVLAGLRHVLTGGDLDGPNPHGRRFLGWTLGKHWMVI</sequence>
<evidence type="ECO:0000313" key="2">
    <source>
        <dbReference type="Proteomes" id="UP000274601"/>
    </source>
</evidence>
<keyword evidence="2" id="KW-1185">Reference proteome</keyword>
<name>A0A495QUA2_9ACTN</name>
<gene>
    <name evidence="1" type="ORF">BZB76_2468</name>
</gene>
<reference evidence="1 2" key="1">
    <citation type="submission" date="2018-10" db="EMBL/GenBank/DDBJ databases">
        <title>Genomic Encyclopedia of Archaeal and Bacterial Type Strains, Phase II (KMG-II): from individual species to whole genera.</title>
        <authorList>
            <person name="Goeker M."/>
        </authorList>
    </citation>
    <scope>NUCLEOTIDE SEQUENCE [LARGE SCALE GENOMIC DNA]</scope>
    <source>
        <strain evidence="1 2">DSM 43383</strain>
    </source>
</reference>
<proteinExistence type="predicted"/>
<organism evidence="1 2">
    <name type="scientific">Actinomadura pelletieri DSM 43383</name>
    <dbReference type="NCBI Taxonomy" id="1120940"/>
    <lineage>
        <taxon>Bacteria</taxon>
        <taxon>Bacillati</taxon>
        <taxon>Actinomycetota</taxon>
        <taxon>Actinomycetes</taxon>
        <taxon>Streptosporangiales</taxon>
        <taxon>Thermomonosporaceae</taxon>
        <taxon>Actinomadura</taxon>
    </lineage>
</organism>
<protein>
    <submittedName>
        <fullName evidence="1">Uncharacterized protein</fullName>
    </submittedName>
</protein>
<dbReference type="OrthoDB" id="5136203at2"/>
<accession>A0A495QUA2</accession>